<name>Q30XA7_OLEA2</name>
<dbReference type="Proteomes" id="UP000002710">
    <property type="component" value="Chromosome"/>
</dbReference>
<dbReference type="PANTHER" id="PTHR34203">
    <property type="entry name" value="METHYLTRANSFERASE, FKBM FAMILY PROTEIN"/>
    <property type="match status" value="1"/>
</dbReference>
<protein>
    <submittedName>
        <fullName evidence="2">Methyltransferase FkbM family</fullName>
    </submittedName>
</protein>
<dbReference type="InterPro" id="IPR029063">
    <property type="entry name" value="SAM-dependent_MTases_sf"/>
</dbReference>
<dbReference type="KEGG" id="dde:Dde_2894"/>
<gene>
    <name evidence="2" type="ordered locus">Dde_2894</name>
</gene>
<evidence type="ECO:0000313" key="2">
    <source>
        <dbReference type="EMBL" id="ABB39689.2"/>
    </source>
</evidence>
<dbReference type="STRING" id="207559.Dde_2894"/>
<feature type="domain" description="Methyltransferase FkbM" evidence="1">
    <location>
        <begin position="87"/>
        <end position="247"/>
    </location>
</feature>
<dbReference type="eggNOG" id="COG2242">
    <property type="taxonomic scope" value="Bacteria"/>
</dbReference>
<organism evidence="2 3">
    <name type="scientific">Oleidesulfovibrio alaskensis (strain ATCC BAA-1058 / DSM 17464 / G20)</name>
    <name type="common">Desulfovibrio alaskensis</name>
    <dbReference type="NCBI Taxonomy" id="207559"/>
    <lineage>
        <taxon>Bacteria</taxon>
        <taxon>Pseudomonadati</taxon>
        <taxon>Thermodesulfobacteriota</taxon>
        <taxon>Desulfovibrionia</taxon>
        <taxon>Desulfovibrionales</taxon>
        <taxon>Desulfovibrionaceae</taxon>
        <taxon>Oleidesulfovibrio</taxon>
    </lineage>
</organism>
<keyword evidence="2" id="KW-0808">Transferase</keyword>
<dbReference type="Pfam" id="PF05050">
    <property type="entry name" value="Methyltransf_21"/>
    <property type="match status" value="1"/>
</dbReference>
<evidence type="ECO:0000259" key="1">
    <source>
        <dbReference type="Pfam" id="PF05050"/>
    </source>
</evidence>
<dbReference type="SUPFAM" id="SSF53335">
    <property type="entry name" value="S-adenosyl-L-methionine-dependent methyltransferases"/>
    <property type="match status" value="1"/>
</dbReference>
<dbReference type="AlphaFoldDB" id="Q30XA7"/>
<dbReference type="EMBL" id="CP000112">
    <property type="protein sequence ID" value="ABB39689.2"/>
    <property type="molecule type" value="Genomic_DNA"/>
</dbReference>
<dbReference type="PANTHER" id="PTHR34203:SF15">
    <property type="entry name" value="SLL1173 PROTEIN"/>
    <property type="match status" value="1"/>
</dbReference>
<dbReference type="GO" id="GO:0032259">
    <property type="term" value="P:methylation"/>
    <property type="evidence" value="ECO:0007669"/>
    <property type="project" value="UniProtKB-KW"/>
</dbReference>
<dbReference type="HOGENOM" id="CLU_074577_1_1_7"/>
<dbReference type="InterPro" id="IPR052514">
    <property type="entry name" value="SAM-dependent_MTase"/>
</dbReference>
<sequence length="287" mass="32864">MRILISRLLKKAGELCFTASDLTISKEQAKLITRGAPRFPYHTPHNMLFWLDESQYVDKCIIQHGKYESASTNLVQQFVKEGQTVLDIGGNIGYYTVMFSKIVGRSGKVITFEPTAHYRSILEKNVQENQINNVLIRPEGLSDKAEKLTISIGSSTATLHAPEGQQIDSYEAIQLARLDDLVEQLDITKLDFIKIDVDGHEPSVLRGAQQTIKKFKPLILLEVSHLHYLEGNVFAWDFYDYLSSLNYYIYDEHEMCRITRRSDFLIRCANFDRSCNILLSPTLLNEH</sequence>
<reference evidence="2 3" key="1">
    <citation type="journal article" date="2011" name="J. Bacteriol.">
        <title>Complete genome sequence and updated annotation of Desulfovibrio alaskensis G20.</title>
        <authorList>
            <person name="Hauser L.J."/>
            <person name="Land M.L."/>
            <person name="Brown S.D."/>
            <person name="Larimer F."/>
            <person name="Keller K.L."/>
            <person name="Rapp-Giles B.J."/>
            <person name="Price M.N."/>
            <person name="Lin M."/>
            <person name="Bruce D.C."/>
            <person name="Detter J.C."/>
            <person name="Tapia R."/>
            <person name="Han C.S."/>
            <person name="Goodwin L.A."/>
            <person name="Cheng J.F."/>
            <person name="Pitluck S."/>
            <person name="Copeland A."/>
            <person name="Lucas S."/>
            <person name="Nolan M."/>
            <person name="Lapidus A.L."/>
            <person name="Palumbo A.V."/>
            <person name="Wall J.D."/>
        </authorList>
    </citation>
    <scope>NUCLEOTIDE SEQUENCE [LARGE SCALE GENOMIC DNA]</scope>
    <source>
        <strain evidence="3">ATCC BAA 1058 / DSM 17464 / G20</strain>
    </source>
</reference>
<keyword evidence="2" id="KW-0489">Methyltransferase</keyword>
<dbReference type="NCBIfam" id="TIGR01444">
    <property type="entry name" value="fkbM_fam"/>
    <property type="match status" value="1"/>
</dbReference>
<accession>Q30XA7</accession>
<dbReference type="InterPro" id="IPR006342">
    <property type="entry name" value="FkbM_mtfrase"/>
</dbReference>
<dbReference type="Gene3D" id="3.40.50.150">
    <property type="entry name" value="Vaccinia Virus protein VP39"/>
    <property type="match status" value="1"/>
</dbReference>
<evidence type="ECO:0000313" key="3">
    <source>
        <dbReference type="Proteomes" id="UP000002710"/>
    </source>
</evidence>
<keyword evidence="3" id="KW-1185">Reference proteome</keyword>
<dbReference type="RefSeq" id="WP_011368681.1">
    <property type="nucleotide sequence ID" value="NC_007519.1"/>
</dbReference>
<proteinExistence type="predicted"/>
<dbReference type="GO" id="GO:0008168">
    <property type="term" value="F:methyltransferase activity"/>
    <property type="evidence" value="ECO:0007669"/>
    <property type="project" value="UniProtKB-KW"/>
</dbReference>